<keyword evidence="1" id="KW-0963">Cytoplasm</keyword>
<dbReference type="InterPro" id="IPR011082">
    <property type="entry name" value="Exosome-assoc_fac/DNA_repair"/>
</dbReference>
<dbReference type="GO" id="GO:0010468">
    <property type="term" value="P:regulation of gene expression"/>
    <property type="evidence" value="ECO:0007669"/>
    <property type="project" value="TreeGrafter"/>
</dbReference>
<dbReference type="PANTHER" id="PTHR15341:SF3">
    <property type="entry name" value="NUCLEAR NUCLEIC ACID-BINDING PROTEIN C1D"/>
    <property type="match status" value="1"/>
</dbReference>
<evidence type="ECO:0000256" key="2">
    <source>
        <dbReference type="SAM" id="MobiDB-lite"/>
    </source>
</evidence>
<dbReference type="GO" id="GO:0000460">
    <property type="term" value="P:maturation of 5.8S rRNA"/>
    <property type="evidence" value="ECO:0007669"/>
    <property type="project" value="TreeGrafter"/>
</dbReference>
<protein>
    <recommendedName>
        <fullName evidence="1">Nuclear nucleic acid-binding protein C1D</fullName>
    </recommendedName>
</protein>
<name>A0A0N7ZCP4_SCYOL</name>
<comment type="similarity">
    <text evidence="1">Belongs to the C1D family.</text>
</comment>
<organism evidence="3">
    <name type="scientific">Scylla olivacea</name>
    <name type="common">Orange mud crab</name>
    <name type="synonym">Cancer olivacea</name>
    <dbReference type="NCBI Taxonomy" id="85551"/>
    <lineage>
        <taxon>Eukaryota</taxon>
        <taxon>Metazoa</taxon>
        <taxon>Ecdysozoa</taxon>
        <taxon>Arthropoda</taxon>
        <taxon>Crustacea</taxon>
        <taxon>Multicrustacea</taxon>
        <taxon>Malacostraca</taxon>
        <taxon>Eumalacostraca</taxon>
        <taxon>Eucarida</taxon>
        <taxon>Decapoda</taxon>
        <taxon>Pleocyemata</taxon>
        <taxon>Brachyura</taxon>
        <taxon>Eubrachyura</taxon>
        <taxon>Portunoidea</taxon>
        <taxon>Portunidae</taxon>
        <taxon>Portuninae</taxon>
        <taxon>Scylla</taxon>
    </lineage>
</organism>
<accession>A0A0N7ZCP4</accession>
<dbReference type="GO" id="GO:0003723">
    <property type="term" value="F:RNA binding"/>
    <property type="evidence" value="ECO:0007669"/>
    <property type="project" value="UniProtKB-UniRule"/>
</dbReference>
<proteinExistence type="inferred from homology"/>
<dbReference type="GO" id="GO:0005737">
    <property type="term" value="C:cytoplasm"/>
    <property type="evidence" value="ECO:0007669"/>
    <property type="project" value="UniProtKB-SubCell"/>
</dbReference>
<evidence type="ECO:0000313" key="3">
    <source>
        <dbReference type="EMBL" id="JAI65016.1"/>
    </source>
</evidence>
<feature type="region of interest" description="Disordered" evidence="2">
    <location>
        <begin position="1"/>
        <end position="21"/>
    </location>
</feature>
<keyword evidence="1" id="KW-0694">RNA-binding</keyword>
<reference evidence="3" key="1">
    <citation type="submission" date="2015-09" db="EMBL/GenBank/DDBJ databases">
        <title>Scylla olivacea transcriptome.</title>
        <authorList>
            <person name="Ikhwanuddin M."/>
        </authorList>
    </citation>
    <scope>NUCLEOTIDE SEQUENCE</scope>
</reference>
<dbReference type="GO" id="GO:0003677">
    <property type="term" value="F:DNA binding"/>
    <property type="evidence" value="ECO:0007669"/>
    <property type="project" value="UniProtKB-KW"/>
</dbReference>
<sequence>MDDDVGQQVQQKNDEFPPGMAPKMLSLLKSVTTLKQDLKSLLAQPYHEAFSKLSPLERAKVGMMEIYTINSLFWVLMKASGEEMEETLRDDYKVEMGRLRDTQGRLAEVEARAQRPATDTRAAARFIRQGLGITTKEEVTDTAEEPS</sequence>
<dbReference type="GO" id="GO:0000178">
    <property type="term" value="C:exosome (RNase complex)"/>
    <property type="evidence" value="ECO:0007669"/>
    <property type="project" value="TreeGrafter"/>
</dbReference>
<keyword evidence="1" id="KW-0238">DNA-binding</keyword>
<dbReference type="GO" id="GO:0005730">
    <property type="term" value="C:nucleolus"/>
    <property type="evidence" value="ECO:0007669"/>
    <property type="project" value="UniProtKB-SubCell"/>
</dbReference>
<dbReference type="EMBL" id="GDRN01063026">
    <property type="protein sequence ID" value="JAI65016.1"/>
    <property type="molecule type" value="Transcribed_RNA"/>
</dbReference>
<dbReference type="AlphaFoldDB" id="A0A0N7ZCP4"/>
<keyword evidence="1" id="KW-0539">Nucleus</keyword>
<dbReference type="PANTHER" id="PTHR15341">
    <property type="entry name" value="SUN-COR STEROID HORMONE RECEPTOR CO-REPRESSOR"/>
    <property type="match status" value="1"/>
</dbReference>
<keyword evidence="1" id="KW-0698">rRNA processing</keyword>
<comment type="subunit">
    <text evidence="1">Monomer and homodimer.</text>
</comment>
<comment type="function">
    <text evidence="1">Plays a role in the recruitment of the exosome to pre-rRNA to mediate the 3'-5' end processing of the 5.8S rRNA.</text>
</comment>
<comment type="subcellular location">
    <subcellularLocation>
        <location evidence="1">Cytoplasm</location>
    </subcellularLocation>
    <subcellularLocation>
        <location evidence="1">Nucleus</location>
        <location evidence="1">Nucleolus</location>
    </subcellularLocation>
    <subcellularLocation>
        <location evidence="1">Nucleus</location>
    </subcellularLocation>
</comment>
<evidence type="ECO:0000256" key="1">
    <source>
        <dbReference type="RuleBase" id="RU368003"/>
    </source>
</evidence>